<reference evidence="1" key="1">
    <citation type="journal article" date="2014" name="Front. Microbiol.">
        <title>High frequency of phylogenetically diverse reductive dehalogenase-homologous genes in deep subseafloor sedimentary metagenomes.</title>
        <authorList>
            <person name="Kawai M."/>
            <person name="Futagami T."/>
            <person name="Toyoda A."/>
            <person name="Takaki Y."/>
            <person name="Nishi S."/>
            <person name="Hori S."/>
            <person name="Arai W."/>
            <person name="Tsubouchi T."/>
            <person name="Morono Y."/>
            <person name="Uchiyama I."/>
            <person name="Ito T."/>
            <person name="Fujiyama A."/>
            <person name="Inagaki F."/>
            <person name="Takami H."/>
        </authorList>
    </citation>
    <scope>NUCLEOTIDE SEQUENCE</scope>
    <source>
        <strain evidence="1">Expedition CK06-06</strain>
    </source>
</reference>
<accession>X1JWC4</accession>
<evidence type="ECO:0000313" key="1">
    <source>
        <dbReference type="EMBL" id="GAH85710.1"/>
    </source>
</evidence>
<sequence>MYHDGHQQQKGRNHWKVRKIVLWDEKEEKAISKEGYDQGNKQQCNYELSLGFKHGLFIPDKVLYGIIH</sequence>
<gene>
    <name evidence="1" type="ORF">S03H2_61718</name>
</gene>
<name>X1JWC4_9ZZZZ</name>
<protein>
    <submittedName>
        <fullName evidence="1">Uncharacterized protein</fullName>
    </submittedName>
</protein>
<dbReference type="EMBL" id="BARU01039857">
    <property type="protein sequence ID" value="GAH85710.1"/>
    <property type="molecule type" value="Genomic_DNA"/>
</dbReference>
<dbReference type="AlphaFoldDB" id="X1JWC4"/>
<comment type="caution">
    <text evidence="1">The sequence shown here is derived from an EMBL/GenBank/DDBJ whole genome shotgun (WGS) entry which is preliminary data.</text>
</comment>
<proteinExistence type="predicted"/>
<organism evidence="1">
    <name type="scientific">marine sediment metagenome</name>
    <dbReference type="NCBI Taxonomy" id="412755"/>
    <lineage>
        <taxon>unclassified sequences</taxon>
        <taxon>metagenomes</taxon>
        <taxon>ecological metagenomes</taxon>
    </lineage>
</organism>